<keyword evidence="4 7" id="KW-0863">Zinc-finger</keyword>
<evidence type="ECO:0000256" key="6">
    <source>
        <dbReference type="ARBA" id="ARBA00023242"/>
    </source>
</evidence>
<evidence type="ECO:0000256" key="5">
    <source>
        <dbReference type="ARBA" id="ARBA00022833"/>
    </source>
</evidence>
<proteinExistence type="predicted"/>
<dbReference type="Proteomes" id="UP001321473">
    <property type="component" value="Unassembled WGS sequence"/>
</dbReference>
<evidence type="ECO:0000256" key="1">
    <source>
        <dbReference type="ARBA" id="ARBA00004123"/>
    </source>
</evidence>
<dbReference type="PROSITE" id="PS00028">
    <property type="entry name" value="ZINC_FINGER_C2H2_1"/>
    <property type="match status" value="2"/>
</dbReference>
<keyword evidence="11" id="KW-1185">Reference proteome</keyword>
<keyword evidence="5" id="KW-0862">Zinc</keyword>
<dbReference type="PROSITE" id="PS50157">
    <property type="entry name" value="ZINC_FINGER_C2H2_2"/>
    <property type="match status" value="4"/>
</dbReference>
<accession>A0AAQ4FCW1</accession>
<evidence type="ECO:0000259" key="9">
    <source>
        <dbReference type="PROSITE" id="PS50157"/>
    </source>
</evidence>
<dbReference type="Pfam" id="PF00096">
    <property type="entry name" value="zf-C2H2"/>
    <property type="match status" value="1"/>
</dbReference>
<dbReference type="InterPro" id="IPR036236">
    <property type="entry name" value="Znf_C2H2_sf"/>
</dbReference>
<feature type="compositionally biased region" description="Low complexity" evidence="8">
    <location>
        <begin position="105"/>
        <end position="116"/>
    </location>
</feature>
<sequence>MMRSERRLGRTHHNGADTAESRCLILTEIKKEPRSPSPEGNVVREVEGPGPTTLPDKQFTTTDEASCKSVSSINSRPVLACHLCPYTTKSRASLNTHVHSHTAKKQSQCSPSPSSFASSSDLVRHMMVHTGGEEFTCSVCYATFPTKQELGDHTVGHMGGGPYQCPVCLWSFTLKRFLMTHLRTHRPVQTPKHDTTPGKGE</sequence>
<comment type="caution">
    <text evidence="10">The sequence shown here is derived from an EMBL/GenBank/DDBJ whole genome shotgun (WGS) entry which is preliminary data.</text>
</comment>
<reference evidence="10 11" key="1">
    <citation type="journal article" date="2023" name="Arcadia Sci">
        <title>De novo assembly of a long-read Amblyomma americanum tick genome.</title>
        <authorList>
            <person name="Chou S."/>
            <person name="Poskanzer K.E."/>
            <person name="Rollins M."/>
            <person name="Thuy-Boun P.S."/>
        </authorList>
    </citation>
    <scope>NUCLEOTIDE SEQUENCE [LARGE SCALE GENOMIC DNA]</scope>
    <source>
        <strain evidence="10">F_SG_1</strain>
        <tissue evidence="10">Salivary glands</tissue>
    </source>
</reference>
<feature type="domain" description="C2H2-type" evidence="9">
    <location>
        <begin position="79"/>
        <end position="106"/>
    </location>
</feature>
<keyword evidence="2" id="KW-0479">Metal-binding</keyword>
<feature type="domain" description="C2H2-type" evidence="9">
    <location>
        <begin position="163"/>
        <end position="190"/>
    </location>
</feature>
<evidence type="ECO:0000256" key="7">
    <source>
        <dbReference type="PROSITE-ProRule" id="PRU00042"/>
    </source>
</evidence>
<comment type="subcellular location">
    <subcellularLocation>
        <location evidence="1">Nucleus</location>
    </subcellularLocation>
</comment>
<feature type="region of interest" description="Disordered" evidence="8">
    <location>
        <begin position="1"/>
        <end position="60"/>
    </location>
</feature>
<dbReference type="SUPFAM" id="SSF57667">
    <property type="entry name" value="beta-beta-alpha zinc fingers"/>
    <property type="match status" value="3"/>
</dbReference>
<dbReference type="PANTHER" id="PTHR24394:SF29">
    <property type="entry name" value="MYONEURIN"/>
    <property type="match status" value="1"/>
</dbReference>
<feature type="domain" description="C2H2-type" evidence="9">
    <location>
        <begin position="107"/>
        <end position="134"/>
    </location>
</feature>
<dbReference type="AlphaFoldDB" id="A0AAQ4FCW1"/>
<dbReference type="InterPro" id="IPR013087">
    <property type="entry name" value="Znf_C2H2_type"/>
</dbReference>
<dbReference type="GO" id="GO:0000981">
    <property type="term" value="F:DNA-binding transcription factor activity, RNA polymerase II-specific"/>
    <property type="evidence" value="ECO:0007669"/>
    <property type="project" value="TreeGrafter"/>
</dbReference>
<evidence type="ECO:0000256" key="4">
    <source>
        <dbReference type="ARBA" id="ARBA00022771"/>
    </source>
</evidence>
<protein>
    <recommendedName>
        <fullName evidence="9">C2H2-type domain-containing protein</fullName>
    </recommendedName>
</protein>
<organism evidence="10 11">
    <name type="scientific">Amblyomma americanum</name>
    <name type="common">Lone star tick</name>
    <dbReference type="NCBI Taxonomy" id="6943"/>
    <lineage>
        <taxon>Eukaryota</taxon>
        <taxon>Metazoa</taxon>
        <taxon>Ecdysozoa</taxon>
        <taxon>Arthropoda</taxon>
        <taxon>Chelicerata</taxon>
        <taxon>Arachnida</taxon>
        <taxon>Acari</taxon>
        <taxon>Parasitiformes</taxon>
        <taxon>Ixodida</taxon>
        <taxon>Ixodoidea</taxon>
        <taxon>Ixodidae</taxon>
        <taxon>Amblyomminae</taxon>
        <taxon>Amblyomma</taxon>
    </lineage>
</organism>
<dbReference type="EMBL" id="JARKHS020004012">
    <property type="protein sequence ID" value="KAK8785019.1"/>
    <property type="molecule type" value="Genomic_DNA"/>
</dbReference>
<name>A0AAQ4FCW1_AMBAM</name>
<evidence type="ECO:0000256" key="8">
    <source>
        <dbReference type="SAM" id="MobiDB-lite"/>
    </source>
</evidence>
<keyword evidence="3" id="KW-0677">Repeat</keyword>
<gene>
    <name evidence="10" type="ORF">V5799_008616</name>
</gene>
<dbReference type="Gene3D" id="3.30.160.60">
    <property type="entry name" value="Classic Zinc Finger"/>
    <property type="match status" value="2"/>
</dbReference>
<dbReference type="PANTHER" id="PTHR24394">
    <property type="entry name" value="ZINC FINGER PROTEIN"/>
    <property type="match status" value="1"/>
</dbReference>
<dbReference type="SMART" id="SM00355">
    <property type="entry name" value="ZnF_C2H2"/>
    <property type="match status" value="4"/>
</dbReference>
<feature type="domain" description="C2H2-type" evidence="9">
    <location>
        <begin position="135"/>
        <end position="162"/>
    </location>
</feature>
<evidence type="ECO:0000313" key="11">
    <source>
        <dbReference type="Proteomes" id="UP001321473"/>
    </source>
</evidence>
<dbReference type="GO" id="GO:0008270">
    <property type="term" value="F:zinc ion binding"/>
    <property type="evidence" value="ECO:0007669"/>
    <property type="project" value="UniProtKB-KW"/>
</dbReference>
<feature type="region of interest" description="Disordered" evidence="8">
    <location>
        <begin position="97"/>
        <end position="116"/>
    </location>
</feature>
<evidence type="ECO:0000313" key="10">
    <source>
        <dbReference type="EMBL" id="KAK8785019.1"/>
    </source>
</evidence>
<dbReference type="GO" id="GO:0005634">
    <property type="term" value="C:nucleus"/>
    <property type="evidence" value="ECO:0007669"/>
    <property type="project" value="UniProtKB-SubCell"/>
</dbReference>
<evidence type="ECO:0000256" key="3">
    <source>
        <dbReference type="ARBA" id="ARBA00022737"/>
    </source>
</evidence>
<evidence type="ECO:0000256" key="2">
    <source>
        <dbReference type="ARBA" id="ARBA00022723"/>
    </source>
</evidence>
<keyword evidence="6" id="KW-0539">Nucleus</keyword>